<dbReference type="Proteomes" id="UP000811545">
    <property type="component" value="Unassembled WGS sequence"/>
</dbReference>
<evidence type="ECO:0000313" key="2">
    <source>
        <dbReference type="EMBL" id="MBT9145648.1"/>
    </source>
</evidence>
<evidence type="ECO:0000256" key="1">
    <source>
        <dbReference type="SAM" id="Phobius"/>
    </source>
</evidence>
<feature type="transmembrane region" description="Helical" evidence="1">
    <location>
        <begin position="60"/>
        <end position="83"/>
    </location>
</feature>
<dbReference type="PANTHER" id="PTHR31876:SF26">
    <property type="entry name" value="PROTEIN LIKE COV 2"/>
    <property type="match status" value="1"/>
</dbReference>
<feature type="transmembrane region" description="Helical" evidence="1">
    <location>
        <begin position="20"/>
        <end position="40"/>
    </location>
</feature>
<evidence type="ECO:0000313" key="3">
    <source>
        <dbReference type="Proteomes" id="UP000811545"/>
    </source>
</evidence>
<accession>A0A9E2F7J3</accession>
<sequence>MFNLKKIIAEITWPKLRRYLFTGVLTLLPVVVTIYVLWTLFVLVDSILGSLLYRLLGENIWGLGLLAFLVLALVVGMFVTNVIGRQLFSWMESLIKKIPLANIIYNTIKQMSDAIFPVRDGKKSAFRRVVLVQYPRQGIFSLGFVTGEGLEFKEYSNIDLVKVFIVSTPNPTTGFLIFAPREEVIDTDFTIEEGMRIIISGGTANISQRKRK</sequence>
<dbReference type="AlphaFoldDB" id="A0A9E2F7J3"/>
<dbReference type="InterPro" id="IPR007462">
    <property type="entry name" value="COV1-like"/>
</dbReference>
<name>A0A9E2F7J3_PSYF1</name>
<keyword evidence="1" id="KW-0812">Transmembrane</keyword>
<keyword evidence="1" id="KW-1133">Transmembrane helix</keyword>
<comment type="caution">
    <text evidence="2">The sequence shown here is derived from an EMBL/GenBank/DDBJ whole genome shotgun (WGS) entry which is preliminary data.</text>
</comment>
<dbReference type="EMBL" id="QLTW01000136">
    <property type="protein sequence ID" value="MBT9145648.1"/>
    <property type="molecule type" value="Genomic_DNA"/>
</dbReference>
<evidence type="ECO:0008006" key="4">
    <source>
        <dbReference type="Google" id="ProtNLM"/>
    </source>
</evidence>
<dbReference type="Pfam" id="PF04367">
    <property type="entry name" value="DUF502"/>
    <property type="match status" value="1"/>
</dbReference>
<protein>
    <recommendedName>
        <fullName evidence="4">DUF502 domain-containing protein</fullName>
    </recommendedName>
</protein>
<dbReference type="PANTHER" id="PTHR31876">
    <property type="entry name" value="COV-LIKE PROTEIN 1"/>
    <property type="match status" value="1"/>
</dbReference>
<reference evidence="2 3" key="1">
    <citation type="journal article" date="2021" name="bioRxiv">
        <title>Unique metabolic strategies in Hadean analogues reveal hints for primordial physiology.</title>
        <authorList>
            <person name="Nobu M.K."/>
            <person name="Nakai R."/>
            <person name="Tamazawa S."/>
            <person name="Mori H."/>
            <person name="Toyoda A."/>
            <person name="Ijiri A."/>
            <person name="Suzuki S."/>
            <person name="Kurokawa K."/>
            <person name="Kamagata Y."/>
            <person name="Tamaki H."/>
        </authorList>
    </citation>
    <scope>NUCLEOTIDE SEQUENCE [LARGE SCALE GENOMIC DNA]</scope>
    <source>
        <strain evidence="2">BS525</strain>
    </source>
</reference>
<keyword evidence="1" id="KW-0472">Membrane</keyword>
<organism evidence="2 3">
    <name type="scientific">Psychracetigena formicireducens</name>
    <dbReference type="NCBI Taxonomy" id="2986056"/>
    <lineage>
        <taxon>Bacteria</taxon>
        <taxon>Bacillati</taxon>
        <taxon>Candidatus Lithacetigenota</taxon>
        <taxon>Candidatus Psychracetigena</taxon>
    </lineage>
</organism>
<gene>
    <name evidence="2" type="ORF">DDT42_01523</name>
</gene>
<proteinExistence type="predicted"/>